<evidence type="ECO:0000256" key="2">
    <source>
        <dbReference type="ARBA" id="ARBA00022898"/>
    </source>
</evidence>
<dbReference type="GO" id="GO:0008838">
    <property type="term" value="F:diaminopropionate ammonia-lyase activity"/>
    <property type="evidence" value="ECO:0007669"/>
    <property type="project" value="UniProtKB-EC"/>
</dbReference>
<reference evidence="4" key="1">
    <citation type="submission" date="2023-07" db="EMBL/GenBank/DDBJ databases">
        <title>Genome content predicts the carbon catabolic preferences of heterotrophic bacteria.</title>
        <authorList>
            <person name="Gralka M."/>
        </authorList>
    </citation>
    <scope>NUCLEOTIDE SEQUENCE</scope>
    <source>
        <strain evidence="4">I2M02</strain>
    </source>
</reference>
<dbReference type="InterPro" id="IPR001926">
    <property type="entry name" value="TrpB-like_PALP"/>
</dbReference>
<sequence length="422" mass="44408">MTDTIKLTGTLGNGASTELVFNRHYIPDGDYTSVQEAVLNDAQFATARATITAWPGYAPTPLHTLPQIAKAAGVSSLHYKDEGERFGLGSFKALGGAYAVLRLIIAEISTHTGAQKPSVDEILNGSYRDIISQITVCCATDGNHGRSVAWGAQTFGCNCVIFIHETVSEGRKTAIENFGAEVRRTNGNYDESVREADETARKEGWFVVSDTSYEGYTDVPKNVMQGYEIMASEAADQLANEGLAPPTHVFLQTGVGGAAAAVAAYLRRRYGAAKMPKIILADPDKSACWLETLRIGKPVAVEGDLDTLMAGLACGEISLLAWDVLKPLAYAAVSVTDADAVNVMRRLATPSDGDPAIVAGESAVAGLAACLAVSTHSEAAKAIGLGATSRVLVFGTEGDSDATLYEQLVGRSAAEVRGQVIA</sequence>
<dbReference type="GO" id="GO:0030170">
    <property type="term" value="F:pyridoxal phosphate binding"/>
    <property type="evidence" value="ECO:0007669"/>
    <property type="project" value="InterPro"/>
</dbReference>
<dbReference type="PANTHER" id="PTHR42937">
    <property type="match status" value="1"/>
</dbReference>
<dbReference type="RefSeq" id="WP_303495130.1">
    <property type="nucleotide sequence ID" value="NZ_JAUOPJ010000022.1"/>
</dbReference>
<evidence type="ECO:0000313" key="5">
    <source>
        <dbReference type="Proteomes" id="UP001169823"/>
    </source>
</evidence>
<dbReference type="EMBL" id="JAUOPJ010000022">
    <property type="protein sequence ID" value="MDO6458891.1"/>
    <property type="molecule type" value="Genomic_DNA"/>
</dbReference>
<dbReference type="InterPro" id="IPR036052">
    <property type="entry name" value="TrpB-like_PALP_sf"/>
</dbReference>
<accession>A0AAW7XWP1</accession>
<comment type="caution">
    <text evidence="4">The sequence shown here is derived from an EMBL/GenBank/DDBJ whole genome shotgun (WGS) entry which is preliminary data.</text>
</comment>
<proteinExistence type="predicted"/>
<evidence type="ECO:0000256" key="1">
    <source>
        <dbReference type="ARBA" id="ARBA00001933"/>
    </source>
</evidence>
<dbReference type="NCBIfam" id="NF006058">
    <property type="entry name" value="PRK08206.1"/>
    <property type="match status" value="1"/>
</dbReference>
<protein>
    <submittedName>
        <fullName evidence="4">Diaminopropionate ammonia-lyase</fullName>
        <ecNumber evidence="4">4.3.1.15</ecNumber>
    </submittedName>
</protein>
<keyword evidence="2" id="KW-0663">Pyridoxal phosphate</keyword>
<comment type="cofactor">
    <cofactor evidence="1">
        <name>pyridoxal 5'-phosphate</name>
        <dbReference type="ChEBI" id="CHEBI:597326"/>
    </cofactor>
</comment>
<dbReference type="SUPFAM" id="SSF53686">
    <property type="entry name" value="Tryptophan synthase beta subunit-like PLP-dependent enzymes"/>
    <property type="match status" value="1"/>
</dbReference>
<evidence type="ECO:0000313" key="4">
    <source>
        <dbReference type="EMBL" id="MDO6458891.1"/>
    </source>
</evidence>
<dbReference type="Proteomes" id="UP001169823">
    <property type="component" value="Unassembled WGS sequence"/>
</dbReference>
<gene>
    <name evidence="4" type="ORF">Q4494_17560</name>
</gene>
<dbReference type="AlphaFoldDB" id="A0AAW7XWP1"/>
<dbReference type="CDD" id="cd00640">
    <property type="entry name" value="Trp-synth-beta_II"/>
    <property type="match status" value="1"/>
</dbReference>
<name>A0AAW7XWP1_9RHOB</name>
<dbReference type="InterPro" id="IPR010081">
    <property type="entry name" value="DiNH2opropionate_NH3_lyase"/>
</dbReference>
<keyword evidence="4" id="KW-0456">Lyase</keyword>
<dbReference type="EC" id="4.3.1.15" evidence="4"/>
<dbReference type="Gene3D" id="3.40.50.1100">
    <property type="match status" value="2"/>
</dbReference>
<feature type="domain" description="Tryptophan synthase beta chain-like PALP" evidence="3">
    <location>
        <begin position="55"/>
        <end position="380"/>
    </location>
</feature>
<dbReference type="Pfam" id="PF00291">
    <property type="entry name" value="PALP"/>
    <property type="match status" value="1"/>
</dbReference>
<dbReference type="PANTHER" id="PTHR42937:SF1">
    <property type="entry name" value="DIAMINOPROPIONATE AMMONIA-LYASE"/>
    <property type="match status" value="1"/>
</dbReference>
<organism evidence="4 5">
    <name type="scientific">Celeribacter halophilus</name>
    <dbReference type="NCBI Taxonomy" id="576117"/>
    <lineage>
        <taxon>Bacteria</taxon>
        <taxon>Pseudomonadati</taxon>
        <taxon>Pseudomonadota</taxon>
        <taxon>Alphaproteobacteria</taxon>
        <taxon>Rhodobacterales</taxon>
        <taxon>Roseobacteraceae</taxon>
        <taxon>Celeribacter</taxon>
    </lineage>
</organism>
<evidence type="ECO:0000259" key="3">
    <source>
        <dbReference type="Pfam" id="PF00291"/>
    </source>
</evidence>
<dbReference type="NCBIfam" id="TIGR01747">
    <property type="entry name" value="diampropi_NH3ly"/>
    <property type="match status" value="1"/>
</dbReference>